<dbReference type="InterPro" id="IPR050469">
    <property type="entry name" value="Diguanylate_Cyclase"/>
</dbReference>
<dbReference type="EMBL" id="FMWL01000001">
    <property type="protein sequence ID" value="SCZ76339.1"/>
    <property type="molecule type" value="Genomic_DNA"/>
</dbReference>
<feature type="transmembrane region" description="Helical" evidence="1">
    <location>
        <begin position="201"/>
        <end position="223"/>
    </location>
</feature>
<dbReference type="RefSeq" id="WP_092589008.1">
    <property type="nucleotide sequence ID" value="NZ_FMWL01000001.1"/>
</dbReference>
<dbReference type="SMART" id="SM00267">
    <property type="entry name" value="GGDEF"/>
    <property type="match status" value="1"/>
</dbReference>
<dbReference type="PROSITE" id="PS50887">
    <property type="entry name" value="GGDEF"/>
    <property type="match status" value="1"/>
</dbReference>
<dbReference type="PANTHER" id="PTHR45138">
    <property type="entry name" value="REGULATORY COMPONENTS OF SENSORY TRANSDUCTION SYSTEM"/>
    <property type="match status" value="1"/>
</dbReference>
<dbReference type="GO" id="GO:0052621">
    <property type="term" value="F:diguanylate cyclase activity"/>
    <property type="evidence" value="ECO:0007669"/>
    <property type="project" value="TreeGrafter"/>
</dbReference>
<keyword evidence="1" id="KW-0472">Membrane</keyword>
<protein>
    <submittedName>
        <fullName evidence="3">Diguanylate cyclase (GGDEF) domain-containing protein</fullName>
    </submittedName>
</protein>
<evidence type="ECO:0000256" key="1">
    <source>
        <dbReference type="SAM" id="Phobius"/>
    </source>
</evidence>
<accession>A0A1G5RSR4</accession>
<dbReference type="InterPro" id="IPR029787">
    <property type="entry name" value="Nucleotide_cyclase"/>
</dbReference>
<dbReference type="GO" id="GO:1902201">
    <property type="term" value="P:negative regulation of bacterial-type flagellum-dependent cell motility"/>
    <property type="evidence" value="ECO:0007669"/>
    <property type="project" value="TreeGrafter"/>
</dbReference>
<dbReference type="Gene3D" id="3.30.70.270">
    <property type="match status" value="1"/>
</dbReference>
<dbReference type="Pfam" id="PF00990">
    <property type="entry name" value="GGDEF"/>
    <property type="match status" value="1"/>
</dbReference>
<dbReference type="CDD" id="cd01949">
    <property type="entry name" value="GGDEF"/>
    <property type="match status" value="1"/>
</dbReference>
<dbReference type="OrthoDB" id="9805474at2"/>
<dbReference type="NCBIfam" id="TIGR00254">
    <property type="entry name" value="GGDEF"/>
    <property type="match status" value="1"/>
</dbReference>
<dbReference type="SUPFAM" id="SSF55073">
    <property type="entry name" value="Nucleotide cyclase"/>
    <property type="match status" value="1"/>
</dbReference>
<keyword evidence="4" id="KW-1185">Reference proteome</keyword>
<dbReference type="GO" id="GO:0043709">
    <property type="term" value="P:cell adhesion involved in single-species biofilm formation"/>
    <property type="evidence" value="ECO:0007669"/>
    <property type="project" value="TreeGrafter"/>
</dbReference>
<dbReference type="GO" id="GO:0005886">
    <property type="term" value="C:plasma membrane"/>
    <property type="evidence" value="ECO:0007669"/>
    <property type="project" value="TreeGrafter"/>
</dbReference>
<evidence type="ECO:0000313" key="3">
    <source>
        <dbReference type="EMBL" id="SCZ76339.1"/>
    </source>
</evidence>
<dbReference type="PANTHER" id="PTHR45138:SF9">
    <property type="entry name" value="DIGUANYLATE CYCLASE DGCM-RELATED"/>
    <property type="match status" value="1"/>
</dbReference>
<gene>
    <name evidence="3" type="ORF">SAMN03080599_00187</name>
</gene>
<feature type="domain" description="GGDEF" evidence="2">
    <location>
        <begin position="249"/>
        <end position="382"/>
    </location>
</feature>
<proteinExistence type="predicted"/>
<feature type="transmembrane region" description="Helical" evidence="1">
    <location>
        <begin position="112"/>
        <end position="133"/>
    </location>
</feature>
<sequence length="395" mass="44516">MELFIRLDINIFATLILLILLLNSRASAGAGVKTNKIFGRLTGMVLIITVSEIISFAVDRQPGAIMPALNYVSNMLLFLLAPFTMGLWAEYVEHYLLREVPDLRRRRLIRGVPVVIILALVLINPFTGFLFKIFPGNVYERGPHFLLQILLNVFIVGQAYLTLLQNRQKMDSTKLLSLAAFPLLPLFGVMIQYYFYGTTMIWSSMALALLLIFLNVQKSLLLVDSLTGIDNRRSVDNLIESMSERRGDVLYGGMMLDIDNLKEVNDAYGHATGDLAIKRAAEIIKGALRSGDFVARYAGDEFFVVIEVGEPRALNRAVARIHEAFTDYNRTSGEPWEINVSIGFDTFRYESAESVDQAMRRIDELMYQEKKRRKLERRLAAEMGTEAEALAGAEA</sequence>
<name>A0A1G5RSR4_9FIRM</name>
<dbReference type="STRING" id="1120920.SAMN03080599_00187"/>
<dbReference type="InterPro" id="IPR000160">
    <property type="entry name" value="GGDEF_dom"/>
</dbReference>
<dbReference type="InterPro" id="IPR043128">
    <property type="entry name" value="Rev_trsase/Diguanyl_cyclase"/>
</dbReference>
<dbReference type="Proteomes" id="UP000199208">
    <property type="component" value="Unassembled WGS sequence"/>
</dbReference>
<feature type="transmembrane region" description="Helical" evidence="1">
    <location>
        <begin position="145"/>
        <end position="163"/>
    </location>
</feature>
<evidence type="ECO:0000259" key="2">
    <source>
        <dbReference type="PROSITE" id="PS50887"/>
    </source>
</evidence>
<feature type="transmembrane region" description="Helical" evidence="1">
    <location>
        <begin position="175"/>
        <end position="195"/>
    </location>
</feature>
<reference evidence="3 4" key="1">
    <citation type="submission" date="2016-10" db="EMBL/GenBank/DDBJ databases">
        <authorList>
            <person name="de Groot N.N."/>
        </authorList>
    </citation>
    <scope>NUCLEOTIDE SEQUENCE [LARGE SCALE GENOMIC DNA]</scope>
    <source>
        <strain evidence="3 4">DSM 2784</strain>
    </source>
</reference>
<keyword evidence="1" id="KW-0812">Transmembrane</keyword>
<feature type="transmembrane region" description="Helical" evidence="1">
    <location>
        <begin position="71"/>
        <end position="91"/>
    </location>
</feature>
<organism evidence="3 4">
    <name type="scientific">Acidaminobacter hydrogenoformans DSM 2784</name>
    <dbReference type="NCBI Taxonomy" id="1120920"/>
    <lineage>
        <taxon>Bacteria</taxon>
        <taxon>Bacillati</taxon>
        <taxon>Bacillota</taxon>
        <taxon>Clostridia</taxon>
        <taxon>Peptostreptococcales</taxon>
        <taxon>Acidaminobacteraceae</taxon>
        <taxon>Acidaminobacter</taxon>
    </lineage>
</organism>
<dbReference type="AlphaFoldDB" id="A0A1G5RSR4"/>
<keyword evidence="1" id="KW-1133">Transmembrane helix</keyword>
<evidence type="ECO:0000313" key="4">
    <source>
        <dbReference type="Proteomes" id="UP000199208"/>
    </source>
</evidence>